<evidence type="ECO:0000256" key="1">
    <source>
        <dbReference type="SAM" id="MobiDB-lite"/>
    </source>
</evidence>
<dbReference type="RefSeq" id="WP_141290178.1">
    <property type="nucleotide sequence ID" value="NZ_BAAAEW010000011.1"/>
</dbReference>
<name>A0ABN1JZV9_9BURK</name>
<sequence>MLYRLLSLAPALMLGALFTSQAQAADVAVSVQIGQPGFYGRIDIGNAPQPELIYAEPVLIQRGPTRYAPLYLRVPPGHEKHWDKHCGRYNACGRPVYFVQDRWYNEVYAPDYRNRHGHGRDHDDDHDHGRGKDNGHGRGHDR</sequence>
<dbReference type="Proteomes" id="UP001500279">
    <property type="component" value="Unassembled WGS sequence"/>
</dbReference>
<keyword evidence="4" id="KW-1185">Reference proteome</keyword>
<keyword evidence="2" id="KW-0732">Signal</keyword>
<proteinExistence type="predicted"/>
<organism evidence="3 4">
    <name type="scientific">Ideonella azotifigens</name>
    <dbReference type="NCBI Taxonomy" id="513160"/>
    <lineage>
        <taxon>Bacteria</taxon>
        <taxon>Pseudomonadati</taxon>
        <taxon>Pseudomonadota</taxon>
        <taxon>Betaproteobacteria</taxon>
        <taxon>Burkholderiales</taxon>
        <taxon>Sphaerotilaceae</taxon>
        <taxon>Ideonella</taxon>
    </lineage>
</organism>
<feature type="compositionally biased region" description="Basic and acidic residues" evidence="1">
    <location>
        <begin position="120"/>
        <end position="142"/>
    </location>
</feature>
<feature type="chain" id="PRO_5046058858" description="DUF3300 domain-containing protein" evidence="2">
    <location>
        <begin position="25"/>
        <end position="142"/>
    </location>
</feature>
<evidence type="ECO:0000256" key="2">
    <source>
        <dbReference type="SAM" id="SignalP"/>
    </source>
</evidence>
<protein>
    <recommendedName>
        <fullName evidence="5">DUF3300 domain-containing protein</fullName>
    </recommendedName>
</protein>
<reference evidence="3 4" key="1">
    <citation type="journal article" date="2019" name="Int. J. Syst. Evol. Microbiol.">
        <title>The Global Catalogue of Microorganisms (GCM) 10K type strain sequencing project: providing services to taxonomists for standard genome sequencing and annotation.</title>
        <authorList>
            <consortium name="The Broad Institute Genomics Platform"/>
            <consortium name="The Broad Institute Genome Sequencing Center for Infectious Disease"/>
            <person name="Wu L."/>
            <person name="Ma J."/>
        </authorList>
    </citation>
    <scope>NUCLEOTIDE SEQUENCE [LARGE SCALE GENOMIC DNA]</scope>
    <source>
        <strain evidence="3 4">JCM 15503</strain>
    </source>
</reference>
<evidence type="ECO:0008006" key="5">
    <source>
        <dbReference type="Google" id="ProtNLM"/>
    </source>
</evidence>
<comment type="caution">
    <text evidence="3">The sequence shown here is derived from an EMBL/GenBank/DDBJ whole genome shotgun (WGS) entry which is preliminary data.</text>
</comment>
<feature type="signal peptide" evidence="2">
    <location>
        <begin position="1"/>
        <end position="24"/>
    </location>
</feature>
<feature type="region of interest" description="Disordered" evidence="1">
    <location>
        <begin position="113"/>
        <end position="142"/>
    </location>
</feature>
<dbReference type="EMBL" id="BAAAEW010000011">
    <property type="protein sequence ID" value="GAA0750572.1"/>
    <property type="molecule type" value="Genomic_DNA"/>
</dbReference>
<evidence type="ECO:0000313" key="4">
    <source>
        <dbReference type="Proteomes" id="UP001500279"/>
    </source>
</evidence>
<accession>A0ABN1JZV9</accession>
<evidence type="ECO:0000313" key="3">
    <source>
        <dbReference type="EMBL" id="GAA0750572.1"/>
    </source>
</evidence>
<gene>
    <name evidence="3" type="ORF">GCM10009107_22450</name>
</gene>